<organism evidence="2 3">
    <name type="scientific">Asticcacaulis biprosthecium C19</name>
    <dbReference type="NCBI Taxonomy" id="715226"/>
    <lineage>
        <taxon>Bacteria</taxon>
        <taxon>Pseudomonadati</taxon>
        <taxon>Pseudomonadota</taxon>
        <taxon>Alphaproteobacteria</taxon>
        <taxon>Caulobacterales</taxon>
        <taxon>Caulobacteraceae</taxon>
        <taxon>Asticcacaulis</taxon>
    </lineage>
</organism>
<dbReference type="Proteomes" id="UP000006512">
    <property type="component" value="Unassembled WGS sequence"/>
</dbReference>
<evidence type="ECO:0000313" key="3">
    <source>
        <dbReference type="Proteomes" id="UP000006512"/>
    </source>
</evidence>
<evidence type="ECO:0000256" key="1">
    <source>
        <dbReference type="SAM" id="SignalP"/>
    </source>
</evidence>
<dbReference type="STRING" id="715226.ABI_39730"/>
<proteinExistence type="predicted"/>
<sequence>MIMKTLALSGALALAICAGSATSALAQTDYSGLCVAVGVEIGLRGEAAQEALDQAVDAAGSDVSDADQAEIDALQELLDNLETISASMDVLYDAEATPPTGPEMDTVGEAGIEELLDAANECVDAA</sequence>
<evidence type="ECO:0000313" key="2">
    <source>
        <dbReference type="EMBL" id="EGF89556.1"/>
    </source>
</evidence>
<dbReference type="EMBL" id="GL883080">
    <property type="protein sequence ID" value="EGF89556.1"/>
    <property type="molecule type" value="Genomic_DNA"/>
</dbReference>
<keyword evidence="1" id="KW-0732">Signal</keyword>
<feature type="chain" id="PRO_5003320403" evidence="1">
    <location>
        <begin position="27"/>
        <end position="126"/>
    </location>
</feature>
<name>F4QS36_9CAUL</name>
<reference evidence="3" key="1">
    <citation type="submission" date="2011-03" db="EMBL/GenBank/DDBJ databases">
        <title>Draft genome sequence of Brevundimonas diminuta.</title>
        <authorList>
            <person name="Brown P.J.B."/>
            <person name="Buechlein A."/>
            <person name="Hemmerich C."/>
            <person name="Brun Y.V."/>
        </authorList>
    </citation>
    <scope>NUCLEOTIDE SEQUENCE [LARGE SCALE GENOMIC DNA]</scope>
    <source>
        <strain evidence="3">C19</strain>
    </source>
</reference>
<dbReference type="OrthoDB" id="9863914at2"/>
<dbReference type="RefSeq" id="WP_006274751.1">
    <property type="nucleotide sequence ID" value="NZ_GL883080.1"/>
</dbReference>
<accession>F4QS36</accession>
<keyword evidence="3" id="KW-1185">Reference proteome</keyword>
<dbReference type="HOGENOM" id="CLU_1976991_0_0_5"/>
<feature type="signal peptide" evidence="1">
    <location>
        <begin position="1"/>
        <end position="26"/>
    </location>
</feature>
<gene>
    <name evidence="2" type="ORF">ABI_39730</name>
</gene>
<dbReference type="AlphaFoldDB" id="F4QS36"/>
<protein>
    <submittedName>
        <fullName evidence="2">Uncharacterized protein</fullName>
    </submittedName>
</protein>